<reference evidence="6 7" key="1">
    <citation type="submission" date="2016-10" db="EMBL/GenBank/DDBJ databases">
        <authorList>
            <person name="de Groot N.N."/>
        </authorList>
    </citation>
    <scope>NUCLEOTIDE SEQUENCE [LARGE SCALE GENOMIC DNA]</scope>
    <source>
        <strain evidence="6 7">DSM 28286</strain>
    </source>
</reference>
<dbReference type="PROSITE" id="PS50043">
    <property type="entry name" value="HTH_LUXR_2"/>
    <property type="match status" value="1"/>
</dbReference>
<gene>
    <name evidence="6" type="ORF">SAMN05444277_11032</name>
</gene>
<organism evidence="6 7">
    <name type="scientific">Parafilimonas terrae</name>
    <dbReference type="NCBI Taxonomy" id="1465490"/>
    <lineage>
        <taxon>Bacteria</taxon>
        <taxon>Pseudomonadati</taxon>
        <taxon>Bacteroidota</taxon>
        <taxon>Chitinophagia</taxon>
        <taxon>Chitinophagales</taxon>
        <taxon>Chitinophagaceae</taxon>
        <taxon>Parafilimonas</taxon>
    </lineage>
</organism>
<dbReference type="InterPro" id="IPR000792">
    <property type="entry name" value="Tscrpt_reg_LuxR_C"/>
</dbReference>
<dbReference type="GO" id="GO:0006355">
    <property type="term" value="P:regulation of DNA-templated transcription"/>
    <property type="evidence" value="ECO:0007669"/>
    <property type="project" value="InterPro"/>
</dbReference>
<evidence type="ECO:0000313" key="7">
    <source>
        <dbReference type="Proteomes" id="UP000199031"/>
    </source>
</evidence>
<dbReference type="Pfam" id="PF00072">
    <property type="entry name" value="Response_reg"/>
    <property type="match status" value="1"/>
</dbReference>
<dbReference type="Gene3D" id="3.40.50.2300">
    <property type="match status" value="1"/>
</dbReference>
<proteinExistence type="predicted"/>
<sequence>MISVLLVEDKTDYRNALKLILDNTPGFCCVADYSNAESCMNDNTYNNADVALIDIQLPGISGIQLVSFFKEKNPALLCLMCTSYEDSDNVFQALQAGAHGYILKSSSPSKILEAIVEVVNGGSPMSSQVARKVIEAFRQPATEKFSLTNREEEILQHLSKGLLYKEIAFRLSISIETVRRHCFNIYDKLHVNNRTEALNKYFGKAPH</sequence>
<dbReference type="InterPro" id="IPR058245">
    <property type="entry name" value="NreC/VraR/RcsB-like_REC"/>
</dbReference>
<dbReference type="GO" id="GO:0000160">
    <property type="term" value="P:phosphorelay signal transduction system"/>
    <property type="evidence" value="ECO:0007669"/>
    <property type="project" value="InterPro"/>
</dbReference>
<feature type="domain" description="Response regulatory" evidence="5">
    <location>
        <begin position="3"/>
        <end position="119"/>
    </location>
</feature>
<dbReference type="SMART" id="SM00448">
    <property type="entry name" value="REC"/>
    <property type="match status" value="1"/>
</dbReference>
<dbReference type="Pfam" id="PF00196">
    <property type="entry name" value="GerE"/>
    <property type="match status" value="1"/>
</dbReference>
<dbReference type="PROSITE" id="PS50110">
    <property type="entry name" value="RESPONSE_REGULATORY"/>
    <property type="match status" value="1"/>
</dbReference>
<evidence type="ECO:0000256" key="2">
    <source>
        <dbReference type="ARBA" id="ARBA00023125"/>
    </source>
</evidence>
<feature type="domain" description="HTH luxR-type" evidence="4">
    <location>
        <begin position="140"/>
        <end position="205"/>
    </location>
</feature>
<dbReference type="InterPro" id="IPR011006">
    <property type="entry name" value="CheY-like_superfamily"/>
</dbReference>
<dbReference type="Proteomes" id="UP000199031">
    <property type="component" value="Unassembled WGS sequence"/>
</dbReference>
<accession>A0A1I5XZD0</accession>
<dbReference type="PANTHER" id="PTHR43214">
    <property type="entry name" value="TWO-COMPONENT RESPONSE REGULATOR"/>
    <property type="match status" value="1"/>
</dbReference>
<dbReference type="SUPFAM" id="SSF46894">
    <property type="entry name" value="C-terminal effector domain of the bipartite response regulators"/>
    <property type="match status" value="1"/>
</dbReference>
<evidence type="ECO:0000313" key="6">
    <source>
        <dbReference type="EMBL" id="SFQ37067.1"/>
    </source>
</evidence>
<dbReference type="InterPro" id="IPR001789">
    <property type="entry name" value="Sig_transdc_resp-reg_receiver"/>
</dbReference>
<dbReference type="SUPFAM" id="SSF52172">
    <property type="entry name" value="CheY-like"/>
    <property type="match status" value="1"/>
</dbReference>
<keyword evidence="7" id="KW-1185">Reference proteome</keyword>
<dbReference type="EMBL" id="FOXQ01000010">
    <property type="protein sequence ID" value="SFQ37067.1"/>
    <property type="molecule type" value="Genomic_DNA"/>
</dbReference>
<keyword evidence="2" id="KW-0238">DNA-binding</keyword>
<evidence type="ECO:0000256" key="3">
    <source>
        <dbReference type="PROSITE-ProRule" id="PRU00169"/>
    </source>
</evidence>
<dbReference type="CDD" id="cd17535">
    <property type="entry name" value="REC_NarL-like"/>
    <property type="match status" value="1"/>
</dbReference>
<dbReference type="STRING" id="1465490.SAMN05444277_11032"/>
<evidence type="ECO:0000259" key="4">
    <source>
        <dbReference type="PROSITE" id="PS50043"/>
    </source>
</evidence>
<dbReference type="PRINTS" id="PR00038">
    <property type="entry name" value="HTHLUXR"/>
</dbReference>
<dbReference type="PROSITE" id="PS00622">
    <property type="entry name" value="HTH_LUXR_1"/>
    <property type="match status" value="1"/>
</dbReference>
<keyword evidence="1 3" id="KW-0597">Phosphoprotein</keyword>
<name>A0A1I5XZD0_9BACT</name>
<evidence type="ECO:0000259" key="5">
    <source>
        <dbReference type="PROSITE" id="PS50110"/>
    </source>
</evidence>
<dbReference type="GO" id="GO:0003677">
    <property type="term" value="F:DNA binding"/>
    <property type="evidence" value="ECO:0007669"/>
    <property type="project" value="UniProtKB-KW"/>
</dbReference>
<dbReference type="CDD" id="cd06170">
    <property type="entry name" value="LuxR_C_like"/>
    <property type="match status" value="1"/>
</dbReference>
<dbReference type="InterPro" id="IPR016032">
    <property type="entry name" value="Sig_transdc_resp-reg_C-effctor"/>
</dbReference>
<dbReference type="OrthoDB" id="9797341at2"/>
<evidence type="ECO:0000256" key="1">
    <source>
        <dbReference type="ARBA" id="ARBA00022553"/>
    </source>
</evidence>
<protein>
    <submittedName>
        <fullName evidence="6">Two component transcriptional regulator, LuxR family</fullName>
    </submittedName>
</protein>
<dbReference type="AlphaFoldDB" id="A0A1I5XZD0"/>
<dbReference type="SMART" id="SM00421">
    <property type="entry name" value="HTH_LUXR"/>
    <property type="match status" value="1"/>
</dbReference>
<dbReference type="RefSeq" id="WP_090660397.1">
    <property type="nucleotide sequence ID" value="NZ_FOXQ01000010.1"/>
</dbReference>
<dbReference type="InterPro" id="IPR039420">
    <property type="entry name" value="WalR-like"/>
</dbReference>
<feature type="modified residue" description="4-aspartylphosphate" evidence="3">
    <location>
        <position position="54"/>
    </location>
</feature>
<dbReference type="PANTHER" id="PTHR43214:SF42">
    <property type="entry name" value="TRANSCRIPTIONAL REGULATORY PROTEIN DESR"/>
    <property type="match status" value="1"/>
</dbReference>